<evidence type="ECO:0000313" key="1">
    <source>
        <dbReference type="EMBL" id="SJL07496.1"/>
    </source>
</evidence>
<reference evidence="2" key="1">
    <citation type="journal article" date="2017" name="Nat. Ecol. Evol.">
        <title>Genome expansion and lineage-specific genetic innovations in the forest pathogenic fungi Armillaria.</title>
        <authorList>
            <person name="Sipos G."/>
            <person name="Prasanna A.N."/>
            <person name="Walter M.C."/>
            <person name="O'Connor E."/>
            <person name="Balint B."/>
            <person name="Krizsan K."/>
            <person name="Kiss B."/>
            <person name="Hess J."/>
            <person name="Varga T."/>
            <person name="Slot J."/>
            <person name="Riley R."/>
            <person name="Boka B."/>
            <person name="Rigling D."/>
            <person name="Barry K."/>
            <person name="Lee J."/>
            <person name="Mihaltcheva S."/>
            <person name="LaButti K."/>
            <person name="Lipzen A."/>
            <person name="Waldron R."/>
            <person name="Moloney N.M."/>
            <person name="Sperisen C."/>
            <person name="Kredics L."/>
            <person name="Vagvoelgyi C."/>
            <person name="Patrignani A."/>
            <person name="Fitzpatrick D."/>
            <person name="Nagy I."/>
            <person name="Doyle S."/>
            <person name="Anderson J.B."/>
            <person name="Grigoriev I.V."/>
            <person name="Gueldener U."/>
            <person name="Muensterkoetter M."/>
            <person name="Nagy L.G."/>
        </authorList>
    </citation>
    <scope>NUCLEOTIDE SEQUENCE [LARGE SCALE GENOMIC DNA]</scope>
    <source>
        <strain evidence="2">C18/9</strain>
    </source>
</reference>
<dbReference type="InterPro" id="IPR032675">
    <property type="entry name" value="LRR_dom_sf"/>
</dbReference>
<dbReference type="Proteomes" id="UP000219338">
    <property type="component" value="Unassembled WGS sequence"/>
</dbReference>
<sequence length="401" mass="45345">MGAILPVDLYRCIVEHYSQEDRGTLLSLMFTSRAFNYEAERILYRSFNNFCNITTQTLFLNRVISCPRVAKFVRSYKLFITFSIEPLSDFLTLLHTAFLALVELKYLGFRTLGGSSAAQILTGCTFQLEELDWDCSCDEQLLIEFLSTQKSLKSFISCWDPSRIPPPSVDVVPFLTSLRGRYGLIQTFLPGRNITNLDWIPDLDDPDPDTALLADSLANVRTMTFGGYFMRPNLSTIAQYLSQVRNLELRGVQADDLDCVHLMPNLEVFKISMRPVLGLSILRSDHNAVVIKLFSGCAKLEVITIASKKHDFWAQDYRKWARKDFMAHNGQGTIPWTDIPSVNSVLMLFPGLLSWRLRRMIQAPADGRGKLPSQVETLTSGLDAASTYDTHPYHKGIMGSI</sequence>
<evidence type="ECO:0008006" key="3">
    <source>
        <dbReference type="Google" id="ProtNLM"/>
    </source>
</evidence>
<dbReference type="OMA" id="CIVEHYS"/>
<dbReference type="AlphaFoldDB" id="A0A284RFG1"/>
<protein>
    <recommendedName>
        <fullName evidence="3">F-box domain-containing protein</fullName>
    </recommendedName>
</protein>
<evidence type="ECO:0000313" key="2">
    <source>
        <dbReference type="Proteomes" id="UP000219338"/>
    </source>
</evidence>
<dbReference type="Gene3D" id="3.80.10.10">
    <property type="entry name" value="Ribonuclease Inhibitor"/>
    <property type="match status" value="1"/>
</dbReference>
<proteinExistence type="predicted"/>
<keyword evidence="2" id="KW-1185">Reference proteome</keyword>
<organism evidence="1 2">
    <name type="scientific">Armillaria ostoyae</name>
    <name type="common">Armillaria root rot fungus</name>
    <dbReference type="NCBI Taxonomy" id="47428"/>
    <lineage>
        <taxon>Eukaryota</taxon>
        <taxon>Fungi</taxon>
        <taxon>Dikarya</taxon>
        <taxon>Basidiomycota</taxon>
        <taxon>Agaricomycotina</taxon>
        <taxon>Agaricomycetes</taxon>
        <taxon>Agaricomycetidae</taxon>
        <taxon>Agaricales</taxon>
        <taxon>Marasmiineae</taxon>
        <taxon>Physalacriaceae</taxon>
        <taxon>Armillaria</taxon>
    </lineage>
</organism>
<name>A0A284RFG1_ARMOS</name>
<gene>
    <name evidence="1" type="ORF">ARMOST_10846</name>
</gene>
<dbReference type="EMBL" id="FUEG01000008">
    <property type="protein sequence ID" value="SJL07496.1"/>
    <property type="molecule type" value="Genomic_DNA"/>
</dbReference>
<dbReference type="OrthoDB" id="3232239at2759"/>
<accession>A0A284RFG1</accession>